<evidence type="ECO:0000256" key="1">
    <source>
        <dbReference type="ARBA" id="ARBA00005995"/>
    </source>
</evidence>
<feature type="compositionally biased region" description="Low complexity" evidence="4">
    <location>
        <begin position="21"/>
        <end position="48"/>
    </location>
</feature>
<evidence type="ECO:0000313" key="8">
    <source>
        <dbReference type="Proteomes" id="UP001140453"/>
    </source>
</evidence>
<dbReference type="PROSITE" id="PS50934">
    <property type="entry name" value="SWIRM"/>
    <property type="match status" value="1"/>
</dbReference>
<evidence type="ECO:0000256" key="2">
    <source>
        <dbReference type="ARBA" id="ARBA00023002"/>
    </source>
</evidence>
<dbReference type="InterPro" id="IPR009057">
    <property type="entry name" value="Homeodomain-like_sf"/>
</dbReference>
<evidence type="ECO:0000259" key="5">
    <source>
        <dbReference type="PROSITE" id="PS50118"/>
    </source>
</evidence>
<dbReference type="CDD" id="cd00084">
    <property type="entry name" value="HMG-box_SF"/>
    <property type="match status" value="1"/>
</dbReference>
<feature type="region of interest" description="Disordered" evidence="4">
    <location>
        <begin position="455"/>
        <end position="498"/>
    </location>
</feature>
<dbReference type="SUPFAM" id="SSF51905">
    <property type="entry name" value="FAD/NAD(P)-binding domain"/>
    <property type="match status" value="1"/>
</dbReference>
<feature type="compositionally biased region" description="Polar residues" evidence="4">
    <location>
        <begin position="121"/>
        <end position="143"/>
    </location>
</feature>
<feature type="domain" description="HMG box" evidence="5">
    <location>
        <begin position="1467"/>
        <end position="1543"/>
    </location>
</feature>
<dbReference type="InterPro" id="IPR002937">
    <property type="entry name" value="Amino_oxidase"/>
</dbReference>
<dbReference type="InterPro" id="IPR036910">
    <property type="entry name" value="HMG_box_dom_sf"/>
</dbReference>
<dbReference type="InterPro" id="IPR036388">
    <property type="entry name" value="WH-like_DNA-bd_sf"/>
</dbReference>
<dbReference type="OrthoDB" id="9982100at2759"/>
<dbReference type="InterPro" id="IPR009071">
    <property type="entry name" value="HMG_box_dom"/>
</dbReference>
<sequence length="1603" mass="174024">MGTNSRAIRFGQNSSGKRTTRSTVTPSVTSPTTHSSPLTSSSPTVSRPGSAHRTHNTALRGGGRAAATTAKRKLPLSPARQPPPQEEILAEIVVSTNGLDELGVDMSEYEAEMLSGAGPSTGASSRSRTDTSNSFLESQISDTSHVKEPPIQTSMVKSASVESKIPERLEMTSATTDFAEEQTLLPSSIEPPAVEGEERRPHSNFDGAAQVASSKVEAPLHQSPEDKEPTEPAPAKTMTAKPGSRNSAIATVEAETNEEQAPHHDIQDNTPQVPSARVTTPSLASQDLTTAGTALARSISIEADQDVPDTPPVNSEHPEQQAPQPKIEIVQSAPTSIITTPLTVVKNLPNAKFGLEGLTLADSELGTAETTTAGPLLEDIVKSEETRSNSENDIEVGLSYQNSATPGVVDKNPIDNGSRGSALQEALSEESRSAQTELRLTSGVAQTLNACAEGSSLAHRSASDGLSEGEEEAPSPPEPYDPMDTDQEDPAPAGGEVMLDLKKDPISLKLRRVVDPSTTPPVVGIPSPIPSDTEPSSIGLMSNEDIEQAFEDAAKADTRTADTPLTDVAMGEASNSDSSTQEITTAPSAFGAKPDDGSLGTRSHETAATSGKPSNYVNYHQTPTKSTLKQIIGESRTSFASSSSLSALTDISGLSSKPPSVSSKATTPFDADSPRETLGHFTPNSTFQVRSAAPRLQFNVRPKVSIPADLTPQEYAMECIEAGENSRLNAYALHQEEYSMLRSHISHGQVTTYLNIRNGILRLWVRNPQIAVTREEAIGCAKDTRWFDVANLCFDWLVRRGYINYGCVEIRQSKSQANHTQPRKQKIVVVIGAGFSGLGCARQLEGLFKQYSKRFREMGEEPPRVVVLEGRNRVGGRVYSRAFETLPATAPGVMRGRRFTAEMGGMIITGFERGNPLNILVRGQLGLPYHCLLADMSLHDSNGTNVDLQRDTLVEQLYNACLERVSEYKFKTYPTKLIEGNHDLMDEGRDSTAEGHKTIALVEETTAAQPHAPPVSEQNIAPQVDLVPVSTNRMTGKVHTEPGTAGSTKAAFKAKQIGWTLKAGVSDAKDIDLDAAVNDANSTLGSVLDNALMQHKDILDLNAQDFRLFNWHIANLEYSNATNLNRLSSRGWDVDVGNEWDGRHTMVVGGYQSVARGLAMLPAPLDIRHKAAVKRIEYAPDGSSGPARITLEDGKSVDADYVVNTIPLGVLKHGNVEFQPPLPSWKTQAIERLGFGVLNKVILVYKEAFWDKDRDIFGMLQTPTNRSSLNQKDYAARRGRFFQWFSVTNTTGMPCLLALMAGDAAYDTEITPNDELIAEATEVLRMRYGARVLQPLEAIVTRWESDRFARGSYSNAGVNMQPEDYQMMARTTGNLYFAGEHTIVTHPATVHGAYLSGLRAASDVLDAMLGPIDIPTPLVLPRETSASLKRKAQEEHKDPAHARLEAYEMEITEHILATIGAYPPKPAKVAGNPYIIFNKANYEVGRKKCEEGRRAGKGKPSPNEVRTMTSKMWKEASPEVRKPFEDAAEEQKHAFAKALAHWTEAAAKWEKEAAALRERYMKEHPSIPGARELAEASKEWSGARRAKRMVESYREADSDVDMD</sequence>
<dbReference type="Gene3D" id="1.10.10.10">
    <property type="entry name" value="Winged helix-like DNA-binding domain superfamily/Winged helix DNA-binding domain"/>
    <property type="match status" value="1"/>
</dbReference>
<dbReference type="PROSITE" id="PS50118">
    <property type="entry name" value="HMG_BOX_2"/>
    <property type="match status" value="1"/>
</dbReference>
<keyword evidence="2" id="KW-0560">Oxidoreductase</keyword>
<dbReference type="InterPro" id="IPR050281">
    <property type="entry name" value="Flavin_monoamine_oxidase"/>
</dbReference>
<evidence type="ECO:0000313" key="7">
    <source>
        <dbReference type="EMBL" id="KAJ4394201.1"/>
    </source>
</evidence>
<feature type="region of interest" description="Disordered" evidence="4">
    <location>
        <begin position="1573"/>
        <end position="1603"/>
    </location>
</feature>
<dbReference type="FunFam" id="1.10.10.10:FF:000064">
    <property type="entry name" value="Lysine-specific histone demethylase 1A"/>
    <property type="match status" value="1"/>
</dbReference>
<comment type="caution">
    <text evidence="7">The sequence shown here is derived from an EMBL/GenBank/DDBJ whole genome shotgun (WGS) entry which is preliminary data.</text>
</comment>
<dbReference type="GO" id="GO:0016491">
    <property type="term" value="F:oxidoreductase activity"/>
    <property type="evidence" value="ECO:0007669"/>
    <property type="project" value="UniProtKB-KW"/>
</dbReference>
<dbReference type="Pfam" id="PF01593">
    <property type="entry name" value="Amino_oxidase"/>
    <property type="match status" value="2"/>
</dbReference>
<feature type="compositionally biased region" description="Low complexity" evidence="4">
    <location>
        <begin position="516"/>
        <end position="526"/>
    </location>
</feature>
<dbReference type="EMBL" id="JAPEVB010000002">
    <property type="protein sequence ID" value="KAJ4394201.1"/>
    <property type="molecule type" value="Genomic_DNA"/>
</dbReference>
<dbReference type="InterPro" id="IPR007526">
    <property type="entry name" value="SWIRM"/>
</dbReference>
<dbReference type="SUPFAM" id="SSF47095">
    <property type="entry name" value="HMG-box"/>
    <property type="match status" value="1"/>
</dbReference>
<feature type="compositionally biased region" description="Polar residues" evidence="4">
    <location>
        <begin position="606"/>
        <end position="619"/>
    </location>
</feature>
<dbReference type="PANTHER" id="PTHR10742">
    <property type="entry name" value="FLAVIN MONOAMINE OXIDASE"/>
    <property type="match status" value="1"/>
</dbReference>
<name>A0A9W8YYM9_9PEZI</name>
<evidence type="ECO:0000256" key="3">
    <source>
        <dbReference type="PROSITE-ProRule" id="PRU00267"/>
    </source>
</evidence>
<keyword evidence="3" id="KW-0539">Nucleus</keyword>
<dbReference type="Proteomes" id="UP001140453">
    <property type="component" value="Unassembled WGS sequence"/>
</dbReference>
<feature type="compositionally biased region" description="Polar residues" evidence="4">
    <location>
        <begin position="573"/>
        <end position="587"/>
    </location>
</feature>
<feature type="compositionally biased region" description="Polar residues" evidence="4">
    <location>
        <begin position="151"/>
        <end position="161"/>
    </location>
</feature>
<reference evidence="7" key="1">
    <citation type="submission" date="2022-10" db="EMBL/GenBank/DDBJ databases">
        <title>Tapping the CABI collections for fungal endophytes: first genome assemblies for Collariella, Neodidymelliopsis, Ascochyta clinopodiicola, Didymella pomorum, Didymosphaeria variabile, Neocosmospora piperis and Neocucurbitaria cava.</title>
        <authorList>
            <person name="Hill R."/>
        </authorList>
    </citation>
    <scope>NUCLEOTIDE SEQUENCE</scope>
    <source>
        <strain evidence="7">IMI 355082</strain>
    </source>
</reference>
<feature type="region of interest" description="Disordered" evidence="4">
    <location>
        <begin position="383"/>
        <end position="421"/>
    </location>
</feature>
<dbReference type="PANTHER" id="PTHR10742:SF386">
    <property type="entry name" value="LYSINE-SPECIFIC HISTONE DEMETHYLASE 1A"/>
    <property type="match status" value="1"/>
</dbReference>
<feature type="region of interest" description="Disordered" evidence="4">
    <location>
        <begin position="114"/>
        <end position="326"/>
    </location>
</feature>
<feature type="region of interest" description="Disordered" evidence="4">
    <location>
        <begin position="1"/>
        <end position="85"/>
    </location>
</feature>
<comment type="similarity">
    <text evidence="1">Belongs to the flavin monoamine oxidase family.</text>
</comment>
<dbReference type="Pfam" id="PF04433">
    <property type="entry name" value="SWIRM"/>
    <property type="match status" value="1"/>
</dbReference>
<feature type="region of interest" description="Disordered" evidence="4">
    <location>
        <begin position="557"/>
        <end position="619"/>
    </location>
</feature>
<dbReference type="Gene3D" id="1.10.30.10">
    <property type="entry name" value="High mobility group box domain"/>
    <property type="match status" value="1"/>
</dbReference>
<dbReference type="FunFam" id="3.50.50.60:FF:000249">
    <property type="entry name" value="Lysine-specific histone demethylase Aof2"/>
    <property type="match status" value="1"/>
</dbReference>
<feature type="compositionally biased region" description="Polar residues" evidence="4">
    <location>
        <begin position="1"/>
        <end position="17"/>
    </location>
</feature>
<dbReference type="GO" id="GO:0005634">
    <property type="term" value="C:nucleus"/>
    <property type="evidence" value="ECO:0007669"/>
    <property type="project" value="UniProtKB-UniRule"/>
</dbReference>
<evidence type="ECO:0000256" key="4">
    <source>
        <dbReference type="SAM" id="MobiDB-lite"/>
    </source>
</evidence>
<feature type="region of interest" description="Disordered" evidence="4">
    <location>
        <begin position="512"/>
        <end position="539"/>
    </location>
</feature>
<accession>A0A9W8YYM9</accession>
<dbReference type="GO" id="GO:0003682">
    <property type="term" value="F:chromatin binding"/>
    <property type="evidence" value="ECO:0007669"/>
    <property type="project" value="TreeGrafter"/>
</dbReference>
<protein>
    <submittedName>
        <fullName evidence="7">Uncharacterized protein</fullName>
    </submittedName>
</protein>
<organism evidence="7 8">
    <name type="scientific">Gnomoniopsis smithogilvyi</name>
    <dbReference type="NCBI Taxonomy" id="1191159"/>
    <lineage>
        <taxon>Eukaryota</taxon>
        <taxon>Fungi</taxon>
        <taxon>Dikarya</taxon>
        <taxon>Ascomycota</taxon>
        <taxon>Pezizomycotina</taxon>
        <taxon>Sordariomycetes</taxon>
        <taxon>Sordariomycetidae</taxon>
        <taxon>Diaporthales</taxon>
        <taxon>Gnomoniaceae</taxon>
        <taxon>Gnomoniopsis</taxon>
    </lineage>
</organism>
<feature type="compositionally biased region" description="Basic and acidic residues" evidence="4">
    <location>
        <begin position="1573"/>
        <end position="1597"/>
    </location>
</feature>
<feature type="DNA-binding region" description="HMG box" evidence="3">
    <location>
        <begin position="1467"/>
        <end position="1543"/>
    </location>
</feature>
<dbReference type="GO" id="GO:0003677">
    <property type="term" value="F:DNA binding"/>
    <property type="evidence" value="ECO:0007669"/>
    <property type="project" value="UniProtKB-UniRule"/>
</dbReference>
<feature type="region of interest" description="Disordered" evidence="4">
    <location>
        <begin position="650"/>
        <end position="677"/>
    </location>
</feature>
<dbReference type="Gene3D" id="3.90.660.10">
    <property type="match status" value="1"/>
</dbReference>
<feature type="domain" description="SWIRM" evidence="6">
    <location>
        <begin position="719"/>
        <end position="814"/>
    </location>
</feature>
<dbReference type="SUPFAM" id="SSF54373">
    <property type="entry name" value="FAD-linked reductases, C-terminal domain"/>
    <property type="match status" value="1"/>
</dbReference>
<dbReference type="SMART" id="SM00398">
    <property type="entry name" value="HMG"/>
    <property type="match status" value="1"/>
</dbReference>
<dbReference type="Pfam" id="PF00505">
    <property type="entry name" value="HMG_box"/>
    <property type="match status" value="1"/>
</dbReference>
<dbReference type="GO" id="GO:0050660">
    <property type="term" value="F:flavin adenine dinucleotide binding"/>
    <property type="evidence" value="ECO:0007669"/>
    <property type="project" value="TreeGrafter"/>
</dbReference>
<feature type="compositionally biased region" description="Low complexity" evidence="4">
    <location>
        <begin position="650"/>
        <end position="664"/>
    </location>
</feature>
<dbReference type="GO" id="GO:0010468">
    <property type="term" value="P:regulation of gene expression"/>
    <property type="evidence" value="ECO:0007669"/>
    <property type="project" value="UniProtKB-ARBA"/>
</dbReference>
<evidence type="ECO:0000259" key="6">
    <source>
        <dbReference type="PROSITE" id="PS50934"/>
    </source>
</evidence>
<keyword evidence="8" id="KW-1185">Reference proteome</keyword>
<feature type="compositionally biased region" description="Polar residues" evidence="4">
    <location>
        <begin position="268"/>
        <end position="292"/>
    </location>
</feature>
<gene>
    <name evidence="7" type="ORF">N0V93_003418</name>
</gene>
<dbReference type="InterPro" id="IPR036188">
    <property type="entry name" value="FAD/NAD-bd_sf"/>
</dbReference>
<keyword evidence="3" id="KW-0238">DNA-binding</keyword>
<dbReference type="SUPFAM" id="SSF46689">
    <property type="entry name" value="Homeodomain-like"/>
    <property type="match status" value="1"/>
</dbReference>
<dbReference type="Gene3D" id="3.50.50.60">
    <property type="entry name" value="FAD/NAD(P)-binding domain"/>
    <property type="match status" value="2"/>
</dbReference>
<dbReference type="GO" id="GO:0006338">
    <property type="term" value="P:chromatin remodeling"/>
    <property type="evidence" value="ECO:0007669"/>
    <property type="project" value="TreeGrafter"/>
</dbReference>
<proteinExistence type="inferred from homology"/>